<dbReference type="PATRIC" id="fig|1121290.3.peg.1461"/>
<sequence length="161" mass="19464">MERFNSILKHEKFKEYLNKINNLEVDRILCHHDIQHFIDVARIMYIIALENNFPFNKDIIYASALLHDIGRWQQYEEDIPHEIASFNLAKDILKDCHYNEEEIEEILIAIKNHRNKYNEKGSLSELIYKSDKLSRMCFNCLGQEECNWSEYKKNNENKFKY</sequence>
<dbReference type="CDD" id="cd00077">
    <property type="entry name" value="HDc"/>
    <property type="match status" value="1"/>
</dbReference>
<protein>
    <submittedName>
        <fullName evidence="2">Ribonuclease Y</fullName>
    </submittedName>
</protein>
<accession>A0A1E8EY46</accession>
<dbReference type="Pfam" id="PF01966">
    <property type="entry name" value="HD"/>
    <property type="match status" value="1"/>
</dbReference>
<evidence type="ECO:0000313" key="2">
    <source>
        <dbReference type="EMBL" id="OFI05858.1"/>
    </source>
</evidence>
<dbReference type="Gene3D" id="1.10.3210.10">
    <property type="entry name" value="Hypothetical protein af1432"/>
    <property type="match status" value="1"/>
</dbReference>
<dbReference type="STRING" id="1121290.CLAOCE_14760"/>
<feature type="domain" description="HD" evidence="1">
    <location>
        <begin position="33"/>
        <end position="136"/>
    </location>
</feature>
<dbReference type="EMBL" id="LZFO01000020">
    <property type="protein sequence ID" value="OFI05858.1"/>
    <property type="molecule type" value="Genomic_DNA"/>
</dbReference>
<proteinExistence type="predicted"/>
<dbReference type="Proteomes" id="UP000175744">
    <property type="component" value="Unassembled WGS sequence"/>
</dbReference>
<comment type="caution">
    <text evidence="2">The sequence shown here is derived from an EMBL/GenBank/DDBJ whole genome shotgun (WGS) entry which is preliminary data.</text>
</comment>
<dbReference type="InterPro" id="IPR006674">
    <property type="entry name" value="HD_domain"/>
</dbReference>
<gene>
    <name evidence="2" type="primary">rny_3</name>
    <name evidence="2" type="ORF">CLOACE_14760</name>
</gene>
<organism evidence="2 3">
    <name type="scientific">Clostridium acetireducens DSM 10703</name>
    <dbReference type="NCBI Taxonomy" id="1121290"/>
    <lineage>
        <taxon>Bacteria</taxon>
        <taxon>Bacillati</taxon>
        <taxon>Bacillota</taxon>
        <taxon>Clostridia</taxon>
        <taxon>Eubacteriales</taxon>
        <taxon>Clostridiaceae</taxon>
        <taxon>Clostridium</taxon>
    </lineage>
</organism>
<dbReference type="RefSeq" id="WP_070110457.1">
    <property type="nucleotide sequence ID" value="NZ_LZFO01000020.1"/>
</dbReference>
<name>A0A1E8EY46_9CLOT</name>
<dbReference type="InterPro" id="IPR003607">
    <property type="entry name" value="HD/PDEase_dom"/>
</dbReference>
<dbReference type="OrthoDB" id="1669667at2"/>
<dbReference type="AlphaFoldDB" id="A0A1E8EY46"/>
<evidence type="ECO:0000259" key="1">
    <source>
        <dbReference type="PROSITE" id="PS51831"/>
    </source>
</evidence>
<dbReference type="SMART" id="SM00471">
    <property type="entry name" value="HDc"/>
    <property type="match status" value="1"/>
</dbReference>
<reference evidence="2 3" key="1">
    <citation type="submission" date="2016-06" db="EMBL/GenBank/DDBJ databases">
        <title>Genome sequence of Clostridium acetireducens DSM 10703.</title>
        <authorList>
            <person name="Poehlein A."/>
            <person name="Fluechter S."/>
            <person name="Duerre P."/>
            <person name="Daniel R."/>
        </authorList>
    </citation>
    <scope>NUCLEOTIDE SEQUENCE [LARGE SCALE GENOMIC DNA]</scope>
    <source>
        <strain evidence="2 3">DSM 10703</strain>
    </source>
</reference>
<keyword evidence="3" id="KW-1185">Reference proteome</keyword>
<dbReference type="PROSITE" id="PS51831">
    <property type="entry name" value="HD"/>
    <property type="match status" value="1"/>
</dbReference>
<dbReference type="SUPFAM" id="SSF109604">
    <property type="entry name" value="HD-domain/PDEase-like"/>
    <property type="match status" value="1"/>
</dbReference>
<evidence type="ECO:0000313" key="3">
    <source>
        <dbReference type="Proteomes" id="UP000175744"/>
    </source>
</evidence>